<name>A0A8J8G6S3_9FLAO</name>
<keyword evidence="7" id="KW-1185">Reference proteome</keyword>
<evidence type="ECO:0000256" key="3">
    <source>
        <dbReference type="ARBA" id="ARBA00022989"/>
    </source>
</evidence>
<feature type="transmembrane region" description="Helical" evidence="5">
    <location>
        <begin position="125"/>
        <end position="154"/>
    </location>
</feature>
<feature type="transmembrane region" description="Helical" evidence="5">
    <location>
        <begin position="37"/>
        <end position="57"/>
    </location>
</feature>
<evidence type="ECO:0000256" key="5">
    <source>
        <dbReference type="SAM" id="Phobius"/>
    </source>
</evidence>
<evidence type="ECO:0000256" key="1">
    <source>
        <dbReference type="ARBA" id="ARBA00004141"/>
    </source>
</evidence>
<evidence type="ECO:0000256" key="4">
    <source>
        <dbReference type="ARBA" id="ARBA00023136"/>
    </source>
</evidence>
<dbReference type="Proteomes" id="UP000610746">
    <property type="component" value="Unassembled WGS sequence"/>
</dbReference>
<comment type="subcellular location">
    <subcellularLocation>
        <location evidence="1">Membrane</location>
        <topology evidence="1">Multi-pass membrane protein</topology>
    </subcellularLocation>
</comment>
<keyword evidence="4 5" id="KW-0472">Membrane</keyword>
<feature type="transmembrane region" description="Helical" evidence="5">
    <location>
        <begin position="69"/>
        <end position="95"/>
    </location>
</feature>
<dbReference type="PANTHER" id="PTHR43847:SF1">
    <property type="entry name" value="BLL3993 PROTEIN"/>
    <property type="match status" value="1"/>
</dbReference>
<gene>
    <name evidence="6" type="ORF">HNQ03_000797</name>
</gene>
<dbReference type="InterPro" id="IPR007269">
    <property type="entry name" value="ICMT_MeTrfase"/>
</dbReference>
<comment type="caution">
    <text evidence="6">The sequence shown here is derived from an EMBL/GenBank/DDBJ whole genome shotgun (WGS) entry which is preliminary data.</text>
</comment>
<dbReference type="Pfam" id="PF04140">
    <property type="entry name" value="ICMT"/>
    <property type="match status" value="1"/>
</dbReference>
<sequence>MPSLFIWICGIWFISEIALNRLMQSKNSGTEKKDKNSLLYIWIAIFAGIFTAIVISANTSTLIWKDAMVINVGLLLIVFGIVLRAIIIYTLGAFFTVDVNISEKHELKTDGFYSFVRHPSYSASLISFIGLSLALNNWLSLVCILLFVGGSFLYRISVEEKALEGFFGEHI</sequence>
<dbReference type="GO" id="GO:0004671">
    <property type="term" value="F:protein C-terminal S-isoprenylcysteine carboxyl O-methyltransferase activity"/>
    <property type="evidence" value="ECO:0007669"/>
    <property type="project" value="InterPro"/>
</dbReference>
<dbReference type="Gene3D" id="1.20.120.1630">
    <property type="match status" value="1"/>
</dbReference>
<proteinExistence type="predicted"/>
<evidence type="ECO:0000313" key="7">
    <source>
        <dbReference type="Proteomes" id="UP000610746"/>
    </source>
</evidence>
<reference evidence="6" key="1">
    <citation type="submission" date="2020-05" db="EMBL/GenBank/DDBJ databases">
        <title>Genomic Encyclopedia of Type Strains, Phase IV (KMG-V): Genome sequencing to study the core and pangenomes of soil and plant-associated prokaryotes.</title>
        <authorList>
            <person name="Whitman W."/>
        </authorList>
    </citation>
    <scope>NUCLEOTIDE SEQUENCE</scope>
    <source>
        <strain evidence="6">16F</strain>
    </source>
</reference>
<evidence type="ECO:0000256" key="2">
    <source>
        <dbReference type="ARBA" id="ARBA00022692"/>
    </source>
</evidence>
<organism evidence="6 7">
    <name type="scientific">Frigoriflavimonas asaccharolytica</name>
    <dbReference type="NCBI Taxonomy" id="2735899"/>
    <lineage>
        <taxon>Bacteria</taxon>
        <taxon>Pseudomonadati</taxon>
        <taxon>Bacteroidota</taxon>
        <taxon>Flavobacteriia</taxon>
        <taxon>Flavobacteriales</taxon>
        <taxon>Weeksellaceae</taxon>
        <taxon>Frigoriflavimonas</taxon>
    </lineage>
</organism>
<dbReference type="AlphaFoldDB" id="A0A8J8G6S3"/>
<evidence type="ECO:0000313" key="6">
    <source>
        <dbReference type="EMBL" id="NRS91730.1"/>
    </source>
</evidence>
<dbReference type="InterPro" id="IPR052527">
    <property type="entry name" value="Metal_cation-efflux_comp"/>
</dbReference>
<dbReference type="EMBL" id="JABSNO010000004">
    <property type="protein sequence ID" value="NRS91730.1"/>
    <property type="molecule type" value="Genomic_DNA"/>
</dbReference>
<dbReference type="GO" id="GO:0016020">
    <property type="term" value="C:membrane"/>
    <property type="evidence" value="ECO:0007669"/>
    <property type="project" value="UniProtKB-SubCell"/>
</dbReference>
<keyword evidence="3 5" id="KW-1133">Transmembrane helix</keyword>
<dbReference type="PANTHER" id="PTHR43847">
    <property type="entry name" value="BLL3993 PROTEIN"/>
    <property type="match status" value="1"/>
</dbReference>
<keyword evidence="2 5" id="KW-0812">Transmembrane</keyword>
<accession>A0A8J8G6S3</accession>
<protein>
    <submittedName>
        <fullName evidence="6">Protein-S-isoprenylcysteine O-methyltransferase Ste14</fullName>
    </submittedName>
</protein>
<dbReference type="RefSeq" id="WP_173778351.1">
    <property type="nucleotide sequence ID" value="NZ_JABSNO010000004.1"/>
</dbReference>